<dbReference type="EMBL" id="CP000621">
    <property type="protein sequence ID" value="ABO60604.1"/>
    <property type="molecule type" value="Genomic_DNA"/>
</dbReference>
<dbReference type="KEGG" id="bvi:Bcep1808_7734"/>
<protein>
    <submittedName>
        <fullName evidence="1">Uncharacterized protein</fullName>
    </submittedName>
</protein>
<dbReference type="Proteomes" id="UP000002287">
    <property type="component" value="Plasmid pBVIE05"/>
</dbReference>
<name>A4JWF1_BURVG</name>
<keyword evidence="1" id="KW-0614">Plasmid</keyword>
<dbReference type="AlphaFoldDB" id="A4JWF1"/>
<sequence>MIDYKHKMRTLLTRKPEVVLDSAADEEEGSAAADYASADIRMKAASILQEFAGTSTDDLADGESLADRLLMLVVGIIDSDKDGELSDDEQAAADALLESMWDYLLDKGVSDEDCNALLNDWDADAAARVRDLLADSGVSGDDDAALDDLDAFAFDTDAEQSVFDSAGELITDAVYRKKVVVRAGKKVRINKRISGAVRLSAKQKVAVRKMIRKSHSAAAMMRRMKSLRIRKRAGL</sequence>
<proteinExistence type="predicted"/>
<gene>
    <name evidence="1" type="ordered locus">Bcep1808_7734</name>
</gene>
<evidence type="ECO:0000313" key="2">
    <source>
        <dbReference type="Proteomes" id="UP000002287"/>
    </source>
</evidence>
<evidence type="ECO:0000313" key="1">
    <source>
        <dbReference type="EMBL" id="ABO60604.1"/>
    </source>
</evidence>
<accession>A4JWF1</accession>
<organism evidence="1 2">
    <name type="scientific">Burkholderia vietnamiensis (strain G4 / LMG 22486)</name>
    <name type="common">Burkholderia cepacia (strain R1808)</name>
    <dbReference type="NCBI Taxonomy" id="269482"/>
    <lineage>
        <taxon>Bacteria</taxon>
        <taxon>Pseudomonadati</taxon>
        <taxon>Pseudomonadota</taxon>
        <taxon>Betaproteobacteria</taxon>
        <taxon>Burkholderiales</taxon>
        <taxon>Burkholderiaceae</taxon>
        <taxon>Burkholderia</taxon>
        <taxon>Burkholderia cepacia complex</taxon>
    </lineage>
</organism>
<reference evidence="1 2" key="1">
    <citation type="submission" date="2007-03" db="EMBL/GenBank/DDBJ databases">
        <title>Complete sequence of plasmid pBVIE05 of Burkholderia vietnamiensis G4.</title>
        <authorList>
            <consortium name="US DOE Joint Genome Institute"/>
            <person name="Copeland A."/>
            <person name="Lucas S."/>
            <person name="Lapidus A."/>
            <person name="Barry K."/>
            <person name="Detter J.C."/>
            <person name="Glavina del Rio T."/>
            <person name="Hammon N."/>
            <person name="Israni S."/>
            <person name="Dalin E."/>
            <person name="Tice H."/>
            <person name="Pitluck S."/>
            <person name="Chain P."/>
            <person name="Malfatti S."/>
            <person name="Shin M."/>
            <person name="Vergez L."/>
            <person name="Schmutz J."/>
            <person name="Larimer F."/>
            <person name="Land M."/>
            <person name="Hauser L."/>
            <person name="Kyrpides N."/>
            <person name="Tiedje J."/>
            <person name="Richardson P."/>
        </authorList>
    </citation>
    <scope>NUCLEOTIDE SEQUENCE [LARGE SCALE GENOMIC DNA]</scope>
    <source>
        <strain evidence="2">G4 / LMG 22486</strain>
        <plasmid evidence="1 2">pBVIE05</plasmid>
    </source>
</reference>
<dbReference type="HOGENOM" id="CLU_1193857_0_0_4"/>
<geneLocation type="plasmid" evidence="1 2">
    <name>pBVIE05</name>
</geneLocation>